<organism evidence="1 2">
    <name type="scientific">Pontiella agarivorans</name>
    <dbReference type="NCBI Taxonomy" id="3038953"/>
    <lineage>
        <taxon>Bacteria</taxon>
        <taxon>Pseudomonadati</taxon>
        <taxon>Kiritimatiellota</taxon>
        <taxon>Kiritimatiellia</taxon>
        <taxon>Kiritimatiellales</taxon>
        <taxon>Pontiellaceae</taxon>
        <taxon>Pontiella</taxon>
    </lineage>
</organism>
<dbReference type="Gene3D" id="2.160.20.10">
    <property type="entry name" value="Single-stranded right-handed beta-helix, Pectin lyase-like"/>
    <property type="match status" value="1"/>
</dbReference>
<gene>
    <name evidence="1" type="ORF">P9H32_04305</name>
</gene>
<name>A0ABU5MUE3_9BACT</name>
<keyword evidence="1" id="KW-0378">Hydrolase</keyword>
<evidence type="ECO:0000313" key="1">
    <source>
        <dbReference type="EMBL" id="MDZ8117839.1"/>
    </source>
</evidence>
<protein>
    <submittedName>
        <fullName evidence="1">Glycosyl hydrolase family 28-related protein</fullName>
    </submittedName>
</protein>
<sequence>MKTWLYALVAGLFFWGQTERVYAAYTETLLPDGLSVNLRTDYGVDGRGTADDSAELQQAIDDLAGQGGGRIDIPAGKYRLAGVKLESNVHLFISKDAVLYPVLNKSRKGAVIFTMGMGAGRIANTSIRGADGKFTVEMPGGGVRAKFLVICNVENFLIENFHIKDNLSVFSSISLNPYLERPALYAMPENGAIHNGSVTGAQYGYGLIQAQAGRSVYFENLSGEGGVTLRLATGEKEMNDKQYGGLWDITAKDIQCKDGYAALLLGPHSMNNGVVVADGIRAEGCAFAMKGSDGFVSKKQRTSGLKPGKFAPGTCVKNIHAVFGTHAQLKTKDIRYLPEATRNYIRKKTESWGQVCRGPSVTGVLLYGDTIKVEKVTYEGFVGHPPVIRREDVLFSDAGNRMAEKKDTLD</sequence>
<accession>A0ABU5MUE3</accession>
<dbReference type="RefSeq" id="WP_322607642.1">
    <property type="nucleotide sequence ID" value="NZ_JARVCO010000006.1"/>
</dbReference>
<dbReference type="GO" id="GO:0016787">
    <property type="term" value="F:hydrolase activity"/>
    <property type="evidence" value="ECO:0007669"/>
    <property type="project" value="UniProtKB-KW"/>
</dbReference>
<proteinExistence type="predicted"/>
<dbReference type="InterPro" id="IPR011050">
    <property type="entry name" value="Pectin_lyase_fold/virulence"/>
</dbReference>
<reference evidence="1 2" key="1">
    <citation type="journal article" date="2024" name="Appl. Environ. Microbiol.">
        <title>Pontiella agarivorans sp. nov., a novel marine anaerobic bacterium capable of degrading macroalgal polysaccharides and fixing nitrogen.</title>
        <authorList>
            <person name="Liu N."/>
            <person name="Kivenson V."/>
            <person name="Peng X."/>
            <person name="Cui Z."/>
            <person name="Lankiewicz T.S."/>
            <person name="Gosselin K.M."/>
            <person name="English C.J."/>
            <person name="Blair E.M."/>
            <person name="O'Malley M.A."/>
            <person name="Valentine D.L."/>
        </authorList>
    </citation>
    <scope>NUCLEOTIDE SEQUENCE [LARGE SCALE GENOMIC DNA]</scope>
    <source>
        <strain evidence="1 2">NLcol2</strain>
    </source>
</reference>
<dbReference type="SUPFAM" id="SSF51126">
    <property type="entry name" value="Pectin lyase-like"/>
    <property type="match status" value="1"/>
</dbReference>
<dbReference type="EMBL" id="JARVCO010000006">
    <property type="protein sequence ID" value="MDZ8117839.1"/>
    <property type="molecule type" value="Genomic_DNA"/>
</dbReference>
<dbReference type="InterPro" id="IPR012334">
    <property type="entry name" value="Pectin_lyas_fold"/>
</dbReference>
<dbReference type="Proteomes" id="UP001290861">
    <property type="component" value="Unassembled WGS sequence"/>
</dbReference>
<evidence type="ECO:0000313" key="2">
    <source>
        <dbReference type="Proteomes" id="UP001290861"/>
    </source>
</evidence>
<keyword evidence="2" id="KW-1185">Reference proteome</keyword>
<comment type="caution">
    <text evidence="1">The sequence shown here is derived from an EMBL/GenBank/DDBJ whole genome shotgun (WGS) entry which is preliminary data.</text>
</comment>